<name>A0ABM6V002_9GAMM</name>
<dbReference type="Proteomes" id="UP000240908">
    <property type="component" value="Plasmid unnamed2"/>
</dbReference>
<dbReference type="EMBL" id="CP028489">
    <property type="protein sequence ID" value="AVX40709.1"/>
    <property type="molecule type" value="Genomic_DNA"/>
</dbReference>
<accession>A0ABM6V002</accession>
<geneLocation type="plasmid" evidence="1 2">
    <name>unnamed2</name>
</geneLocation>
<organism evidence="1 2">
    <name type="scientific">Yersinia massiliensis</name>
    <dbReference type="NCBI Taxonomy" id="419257"/>
    <lineage>
        <taxon>Bacteria</taxon>
        <taxon>Pseudomonadati</taxon>
        <taxon>Pseudomonadota</taxon>
        <taxon>Gammaproteobacteria</taxon>
        <taxon>Enterobacterales</taxon>
        <taxon>Yersiniaceae</taxon>
        <taxon>Yersinia</taxon>
    </lineage>
</organism>
<evidence type="ECO:0000313" key="1">
    <source>
        <dbReference type="EMBL" id="AVX40709.1"/>
    </source>
</evidence>
<keyword evidence="1" id="KW-0614">Plasmid</keyword>
<proteinExistence type="predicted"/>
<reference evidence="2" key="1">
    <citation type="journal article" date="2018" name="Genome Announc.">
        <title>First complete genome sequence of Yersinia massiliensis.</title>
        <authorList>
            <person name="Thomas M.C."/>
            <person name="Arling V."/>
            <person name="Goji N."/>
            <person name="Janzen T.W."/>
            <person name="Duceppe M.-O."/>
            <person name="Mathews A."/>
            <person name="Carrillo C."/>
            <person name="Amoako K."/>
        </authorList>
    </citation>
    <scope>NUCLEOTIDE SEQUENCE [LARGE SCALE GENOMIC DNA]</scope>
    <source>
        <strain evidence="2">GTA</strain>
        <plasmid evidence="2">unnamed2</plasmid>
    </source>
</reference>
<dbReference type="RefSeq" id="WP_108088361.1">
    <property type="nucleotide sequence ID" value="NZ_CP028489.1"/>
</dbReference>
<protein>
    <submittedName>
        <fullName evidence="1">Uncharacterized protein</fullName>
    </submittedName>
</protein>
<evidence type="ECO:0000313" key="2">
    <source>
        <dbReference type="Proteomes" id="UP000240908"/>
    </source>
</evidence>
<gene>
    <name evidence="1" type="ORF">DA391_23840</name>
</gene>
<sequence length="129" mass="14317">MTTKLSGNNKIELNSEDVSITAMYIKSGWEQTVKIAKINDSNLIEAIQDNEGNIEFSYKILCLAKEVEKLLKIKSINCDNYPSGVFAYEVSEVLGEEIATASIKENKYIGDFSVLAIASNLIDIFLLSE</sequence>
<keyword evidence="2" id="KW-1185">Reference proteome</keyword>